<dbReference type="RefSeq" id="WP_058219282.1">
    <property type="nucleotide sequence ID" value="NZ_LKLN01000021.1"/>
</dbReference>
<dbReference type="PANTHER" id="PTHR33979:SF2">
    <property type="entry name" value="PEPTIDASE M50B-LIKE-DOMAIN-CONTAINING PROTEIN"/>
    <property type="match status" value="1"/>
</dbReference>
<sequence length="232" mass="26414">MQSVVYQFRSIIEQINQFDENQKIVALGLFCGLLAVLLVYRFLAILITLLHEFGHAFIAKITFGKVYKIHLNRDTSGVTQTTGGWRSLFVLLSGYPAPILFSGLFVWFLRINHPEFVFFLLLFVSVSVLFVIRNWYSLFICLLGILFTGGLIYFGQLKIFMGVAGGLIAFLTFGSFLDVRAIFHHNIGPSDADLLNEKFTFVPAFIWKIVLIVIMFLALIPLWMGLKDLFLL</sequence>
<dbReference type="PANTHER" id="PTHR33979">
    <property type="entry name" value="OS02G0221600 PROTEIN"/>
    <property type="match status" value="1"/>
</dbReference>
<comment type="caution">
    <text evidence="2">The sequence shown here is derived from an EMBL/GenBank/DDBJ whole genome shotgun (WGS) entry which is preliminary data.</text>
</comment>
<keyword evidence="1" id="KW-0812">Transmembrane</keyword>
<protein>
    <submittedName>
        <fullName evidence="2">Putative membrane protein</fullName>
    </submittedName>
</protein>
<proteinExistence type="predicted"/>
<feature type="transmembrane region" description="Helical" evidence="1">
    <location>
        <begin position="160"/>
        <end position="183"/>
    </location>
</feature>
<reference evidence="3" key="1">
    <citation type="submission" date="2015-10" db="EMBL/GenBank/DDBJ databases">
        <title>Draft Genome Sequences of 11 Lactococcus lactis subspecies cremoris strains.</title>
        <authorList>
            <person name="Wels M."/>
            <person name="Backus L."/>
            <person name="Boekhorst J."/>
            <person name="Dijkstra A."/>
            <person name="Beerthuizen M."/>
            <person name="Kelly W."/>
            <person name="Siezen R."/>
            <person name="Bachmann H."/>
            <person name="Van Hijum S."/>
        </authorList>
    </citation>
    <scope>NUCLEOTIDE SEQUENCE [LARGE SCALE GENOMIC DNA]</scope>
    <source>
        <strain evidence="3">KF282</strain>
    </source>
</reference>
<feature type="transmembrane region" description="Helical" evidence="1">
    <location>
        <begin position="137"/>
        <end position="154"/>
    </location>
</feature>
<dbReference type="AlphaFoldDB" id="A0A0V8CZW8"/>
<organism evidence="2 3">
    <name type="scientific">Lactococcus lactis subsp. lactis</name>
    <name type="common">Streptococcus lactis</name>
    <dbReference type="NCBI Taxonomy" id="1360"/>
    <lineage>
        <taxon>Bacteria</taxon>
        <taxon>Bacillati</taxon>
        <taxon>Bacillota</taxon>
        <taxon>Bacilli</taxon>
        <taxon>Lactobacillales</taxon>
        <taxon>Streptococcaceae</taxon>
        <taxon>Lactococcus</taxon>
    </lineage>
</organism>
<feature type="transmembrane region" description="Helical" evidence="1">
    <location>
        <begin position="204"/>
        <end position="226"/>
    </location>
</feature>
<evidence type="ECO:0000313" key="3">
    <source>
        <dbReference type="Proteomes" id="UP000053058"/>
    </source>
</evidence>
<dbReference type="InterPro" id="IPR049500">
    <property type="entry name" value="Peptidase_M50B-like"/>
</dbReference>
<dbReference type="EMBL" id="LKLN01000021">
    <property type="protein sequence ID" value="KSU06693.1"/>
    <property type="molecule type" value="Genomic_DNA"/>
</dbReference>
<keyword evidence="1" id="KW-1133">Transmembrane helix</keyword>
<evidence type="ECO:0000256" key="1">
    <source>
        <dbReference type="SAM" id="Phobius"/>
    </source>
</evidence>
<evidence type="ECO:0000313" key="2">
    <source>
        <dbReference type="EMBL" id="KSU06693.1"/>
    </source>
</evidence>
<dbReference type="PATRIC" id="fig|1360.105.peg.2599"/>
<feature type="transmembrane region" description="Helical" evidence="1">
    <location>
        <begin position="88"/>
        <end position="110"/>
    </location>
</feature>
<name>A0A0V8CZW8_LACLL</name>
<keyword evidence="1" id="KW-0472">Membrane</keyword>
<feature type="transmembrane region" description="Helical" evidence="1">
    <location>
        <begin position="116"/>
        <end position="132"/>
    </location>
</feature>
<feature type="transmembrane region" description="Helical" evidence="1">
    <location>
        <begin position="24"/>
        <end position="50"/>
    </location>
</feature>
<accession>A0A0V8CZW8</accession>
<gene>
    <name evidence="2" type="ORF">KF282_0850</name>
</gene>
<dbReference type="Pfam" id="PF13398">
    <property type="entry name" value="Peptidase_M50B"/>
    <property type="match status" value="1"/>
</dbReference>
<dbReference type="Proteomes" id="UP000053058">
    <property type="component" value="Unassembled WGS sequence"/>
</dbReference>